<evidence type="ECO:0000313" key="3">
    <source>
        <dbReference type="Proteomes" id="UP000825729"/>
    </source>
</evidence>
<dbReference type="AlphaFoldDB" id="A0AAV7ESJ3"/>
<feature type="compositionally biased region" description="Basic and acidic residues" evidence="1">
    <location>
        <begin position="55"/>
        <end position="70"/>
    </location>
</feature>
<evidence type="ECO:0000313" key="2">
    <source>
        <dbReference type="EMBL" id="KAG9451574.1"/>
    </source>
</evidence>
<dbReference type="Proteomes" id="UP000825729">
    <property type="component" value="Unassembled WGS sequence"/>
</dbReference>
<reference evidence="2 3" key="1">
    <citation type="submission" date="2021-07" db="EMBL/GenBank/DDBJ databases">
        <title>The Aristolochia fimbriata genome: insights into angiosperm evolution, floral development and chemical biosynthesis.</title>
        <authorList>
            <person name="Jiao Y."/>
        </authorList>
    </citation>
    <scope>NUCLEOTIDE SEQUENCE [LARGE SCALE GENOMIC DNA]</scope>
    <source>
        <strain evidence="2">IBCAS-2021</strain>
        <tissue evidence="2">Leaf</tissue>
    </source>
</reference>
<keyword evidence="3" id="KW-1185">Reference proteome</keyword>
<gene>
    <name evidence="2" type="ORF">H6P81_011539</name>
</gene>
<comment type="caution">
    <text evidence="2">The sequence shown here is derived from an EMBL/GenBank/DDBJ whole genome shotgun (WGS) entry which is preliminary data.</text>
</comment>
<dbReference type="EMBL" id="JAINDJ010000004">
    <property type="protein sequence ID" value="KAG9451574.1"/>
    <property type="molecule type" value="Genomic_DNA"/>
</dbReference>
<sequence>MEMDPRRRFFADRVLPFWVLNWPESEEKKLKAMDAKGKDRASETELRELGAGLRTRFDNEQGEMNHESTL</sequence>
<protein>
    <submittedName>
        <fullName evidence="2">Uncharacterized protein</fullName>
    </submittedName>
</protein>
<feature type="region of interest" description="Disordered" evidence="1">
    <location>
        <begin position="33"/>
        <end position="70"/>
    </location>
</feature>
<accession>A0AAV7ESJ3</accession>
<organism evidence="2 3">
    <name type="scientific">Aristolochia fimbriata</name>
    <name type="common">White veined hardy Dutchman's pipe vine</name>
    <dbReference type="NCBI Taxonomy" id="158543"/>
    <lineage>
        <taxon>Eukaryota</taxon>
        <taxon>Viridiplantae</taxon>
        <taxon>Streptophyta</taxon>
        <taxon>Embryophyta</taxon>
        <taxon>Tracheophyta</taxon>
        <taxon>Spermatophyta</taxon>
        <taxon>Magnoliopsida</taxon>
        <taxon>Magnoliidae</taxon>
        <taxon>Piperales</taxon>
        <taxon>Aristolochiaceae</taxon>
        <taxon>Aristolochia</taxon>
    </lineage>
</organism>
<name>A0AAV7ESJ3_ARIFI</name>
<proteinExistence type="predicted"/>
<evidence type="ECO:0000256" key="1">
    <source>
        <dbReference type="SAM" id="MobiDB-lite"/>
    </source>
</evidence>
<feature type="compositionally biased region" description="Basic and acidic residues" evidence="1">
    <location>
        <begin position="33"/>
        <end position="48"/>
    </location>
</feature>